<evidence type="ECO:0000313" key="3">
    <source>
        <dbReference type="EMBL" id="ROV99228.1"/>
    </source>
</evidence>
<gene>
    <name evidence="3" type="ORF">VSDG_03888</name>
</gene>
<dbReference type="Proteomes" id="UP000284375">
    <property type="component" value="Unassembled WGS sequence"/>
</dbReference>
<sequence length="198" mass="21261">MRVETQPEPDFGGVPTWPEALVGFFYLAGVAISLFLTIVASCHGIRAPWVPAPFYTDGILVWFVPVATVLPILLWPASLVAWGIVAAYRKASAAEAFCGVSRGRLRREYRKLRGRWAGGYQEVDLEEPRGAGGIASAELMVVASLTTDDEGRPGSPVGQQPSHAAAGDKMVHDERVSTTPTSGPDVESVESEPPAYRP</sequence>
<dbReference type="OrthoDB" id="5241417at2759"/>
<dbReference type="AlphaFoldDB" id="A0A423W7A8"/>
<keyword evidence="2" id="KW-1133">Transmembrane helix</keyword>
<keyword evidence="2" id="KW-0472">Membrane</keyword>
<accession>A0A423W7A8</accession>
<proteinExistence type="predicted"/>
<evidence type="ECO:0000256" key="1">
    <source>
        <dbReference type="SAM" id="MobiDB-lite"/>
    </source>
</evidence>
<comment type="caution">
    <text evidence="3">The sequence shown here is derived from an EMBL/GenBank/DDBJ whole genome shotgun (WGS) entry which is preliminary data.</text>
</comment>
<feature type="transmembrane region" description="Helical" evidence="2">
    <location>
        <begin position="54"/>
        <end position="74"/>
    </location>
</feature>
<protein>
    <submittedName>
        <fullName evidence="3">Uncharacterized protein</fullName>
    </submittedName>
</protein>
<feature type="transmembrane region" description="Helical" evidence="2">
    <location>
        <begin position="20"/>
        <end position="42"/>
    </location>
</feature>
<reference evidence="3 4" key="1">
    <citation type="submission" date="2015-09" db="EMBL/GenBank/DDBJ databases">
        <title>Host preference determinants of Valsa canker pathogens revealed by comparative genomics.</title>
        <authorList>
            <person name="Yin Z."/>
            <person name="Huang L."/>
        </authorList>
    </citation>
    <scope>NUCLEOTIDE SEQUENCE [LARGE SCALE GENOMIC DNA]</scope>
    <source>
        <strain evidence="3 4">YSFL</strain>
    </source>
</reference>
<name>A0A423W7A8_CYTCH</name>
<feature type="region of interest" description="Disordered" evidence="1">
    <location>
        <begin position="147"/>
        <end position="198"/>
    </location>
</feature>
<dbReference type="EMBL" id="LJZO01000011">
    <property type="protein sequence ID" value="ROV99228.1"/>
    <property type="molecule type" value="Genomic_DNA"/>
</dbReference>
<keyword evidence="2" id="KW-0812">Transmembrane</keyword>
<organism evidence="3 4">
    <name type="scientific">Cytospora chrysosperma</name>
    <name type="common">Cytospora canker fungus</name>
    <name type="synonym">Sphaeria chrysosperma</name>
    <dbReference type="NCBI Taxonomy" id="252740"/>
    <lineage>
        <taxon>Eukaryota</taxon>
        <taxon>Fungi</taxon>
        <taxon>Dikarya</taxon>
        <taxon>Ascomycota</taxon>
        <taxon>Pezizomycotina</taxon>
        <taxon>Sordariomycetes</taxon>
        <taxon>Sordariomycetidae</taxon>
        <taxon>Diaporthales</taxon>
        <taxon>Cytosporaceae</taxon>
        <taxon>Cytospora</taxon>
    </lineage>
</organism>
<evidence type="ECO:0000256" key="2">
    <source>
        <dbReference type="SAM" id="Phobius"/>
    </source>
</evidence>
<evidence type="ECO:0000313" key="4">
    <source>
        <dbReference type="Proteomes" id="UP000284375"/>
    </source>
</evidence>
<keyword evidence="4" id="KW-1185">Reference proteome</keyword>